<dbReference type="PANTHER" id="PTHR10766">
    <property type="entry name" value="TRANSMEMBRANE 9 SUPERFAMILY PROTEIN"/>
    <property type="match status" value="1"/>
</dbReference>
<comment type="similarity">
    <text evidence="2 7">Belongs to the nonaspanin (TM9SF) (TC 9.A.2) family.</text>
</comment>
<dbReference type="EMBL" id="HBEA01004525">
    <property type="protein sequence ID" value="CAD8253951.1"/>
    <property type="molecule type" value="Transcribed_RNA"/>
</dbReference>
<feature type="transmembrane region" description="Helical" evidence="7">
    <location>
        <begin position="243"/>
        <end position="267"/>
    </location>
</feature>
<comment type="subcellular location">
    <subcellularLocation>
        <location evidence="1">Membrane</location>
        <topology evidence="1">Multi-pass membrane protein</topology>
    </subcellularLocation>
</comment>
<keyword evidence="4" id="KW-0732">Signal</keyword>
<feature type="transmembrane region" description="Helical" evidence="7">
    <location>
        <begin position="273"/>
        <end position="299"/>
    </location>
</feature>
<feature type="transmembrane region" description="Helical" evidence="7">
    <location>
        <begin position="159"/>
        <end position="184"/>
    </location>
</feature>
<dbReference type="Pfam" id="PF02990">
    <property type="entry name" value="EMP70"/>
    <property type="match status" value="1"/>
</dbReference>
<organism evidence="8">
    <name type="scientific">Pinguiococcus pyrenoidosus</name>
    <dbReference type="NCBI Taxonomy" id="172671"/>
    <lineage>
        <taxon>Eukaryota</taxon>
        <taxon>Sar</taxon>
        <taxon>Stramenopiles</taxon>
        <taxon>Ochrophyta</taxon>
        <taxon>Pinguiophyceae</taxon>
        <taxon>Pinguiochrysidales</taxon>
        <taxon>Pinguiochrysidaceae</taxon>
        <taxon>Pinguiococcus</taxon>
    </lineage>
</organism>
<evidence type="ECO:0000256" key="4">
    <source>
        <dbReference type="ARBA" id="ARBA00022729"/>
    </source>
</evidence>
<proteinExistence type="inferred from homology"/>
<accession>A0A7R9U3Y7</accession>
<feature type="transmembrane region" description="Helical" evidence="7">
    <location>
        <begin position="404"/>
        <end position="423"/>
    </location>
</feature>
<evidence type="ECO:0000256" key="1">
    <source>
        <dbReference type="ARBA" id="ARBA00004141"/>
    </source>
</evidence>
<protein>
    <recommendedName>
        <fullName evidence="7">Transmembrane 9 superfamily member</fullName>
    </recommendedName>
</protein>
<dbReference type="GO" id="GO:0016020">
    <property type="term" value="C:membrane"/>
    <property type="evidence" value="ECO:0007669"/>
    <property type="project" value="UniProtKB-SubCell"/>
</dbReference>
<reference evidence="8" key="1">
    <citation type="submission" date="2021-01" db="EMBL/GenBank/DDBJ databases">
        <authorList>
            <person name="Corre E."/>
            <person name="Pelletier E."/>
            <person name="Niang G."/>
            <person name="Scheremetjew M."/>
            <person name="Finn R."/>
            <person name="Kale V."/>
            <person name="Holt S."/>
            <person name="Cochrane G."/>
            <person name="Meng A."/>
            <person name="Brown T."/>
            <person name="Cohen L."/>
        </authorList>
    </citation>
    <scope>NUCLEOTIDE SEQUENCE</scope>
    <source>
        <strain evidence="8">CCMP2078</strain>
    </source>
</reference>
<keyword evidence="3 7" id="KW-0812">Transmembrane</keyword>
<sequence length="474" mass="54670">MYLDDLPIWSMVGNMTAMPQRSKPVAMLYTHRVFDIAYNGNRVYQVSVASGKPVEVKEGDAVTFTYSVNWHETDKPFEQRWDEYLDNAFFEHQIHWFSIFNSFMMVIFLCGLVFLILIRTVRNDFAKYAREEEEAEPGLGDESGWKQLHGDVFREPPHLMLFSALYGTGWQLAVLAFGVILYAALGRFHGEVYEERGEVTQSVLSIYSLTSVVAGYASGSYYRQYFNTPRREMQDSKWQQTMLFTILLFPGVIVGVVSFLNIIAMSYSTSNVLSFTVVANLFLIWIFISFPLAVIGTLFGRHWGGKNTFPCRVNTYPRDLPEATPWYAKWYFVIPATGLLPFGSIFIEMYFIFTSFWNYNKFYYVYGFMLLVYLILMVVTICTTVVAVYFVLNAENHKWQWLSFNAAGSTAVYVFAYAVYYFYFKTSMKGFLQVAFYFGYMSVFCIGLYILCGTVGVAGSMAFVRTIYMNIKVD</sequence>
<feature type="transmembrane region" description="Helical" evidence="7">
    <location>
        <begin position="204"/>
        <end position="222"/>
    </location>
</feature>
<evidence type="ECO:0000256" key="3">
    <source>
        <dbReference type="ARBA" id="ARBA00022692"/>
    </source>
</evidence>
<evidence type="ECO:0000313" key="8">
    <source>
        <dbReference type="EMBL" id="CAD8253951.1"/>
    </source>
</evidence>
<evidence type="ECO:0000256" key="2">
    <source>
        <dbReference type="ARBA" id="ARBA00005227"/>
    </source>
</evidence>
<gene>
    <name evidence="8" type="ORF">PPYR1160_LOCUS3443</name>
</gene>
<feature type="transmembrane region" description="Helical" evidence="7">
    <location>
        <begin position="365"/>
        <end position="392"/>
    </location>
</feature>
<evidence type="ECO:0000256" key="5">
    <source>
        <dbReference type="ARBA" id="ARBA00022989"/>
    </source>
</evidence>
<keyword evidence="6 7" id="KW-0472">Membrane</keyword>
<feature type="transmembrane region" description="Helical" evidence="7">
    <location>
        <begin position="330"/>
        <end position="353"/>
    </location>
</feature>
<dbReference type="PANTHER" id="PTHR10766:SF41">
    <property type="entry name" value="TRANSMEMBRANE 9 SUPERFAMILY MEMBER 3"/>
    <property type="match status" value="1"/>
</dbReference>
<dbReference type="GO" id="GO:0072657">
    <property type="term" value="P:protein localization to membrane"/>
    <property type="evidence" value="ECO:0007669"/>
    <property type="project" value="TreeGrafter"/>
</dbReference>
<evidence type="ECO:0000256" key="7">
    <source>
        <dbReference type="RuleBase" id="RU363079"/>
    </source>
</evidence>
<dbReference type="AlphaFoldDB" id="A0A7R9U3Y7"/>
<feature type="transmembrane region" description="Helical" evidence="7">
    <location>
        <begin position="94"/>
        <end position="118"/>
    </location>
</feature>
<evidence type="ECO:0000256" key="6">
    <source>
        <dbReference type="ARBA" id="ARBA00023136"/>
    </source>
</evidence>
<feature type="transmembrane region" description="Helical" evidence="7">
    <location>
        <begin position="435"/>
        <end position="464"/>
    </location>
</feature>
<dbReference type="InterPro" id="IPR004240">
    <property type="entry name" value="EMP70"/>
</dbReference>
<keyword evidence="5 7" id="KW-1133">Transmembrane helix</keyword>
<name>A0A7R9U3Y7_9STRA</name>